<organism evidence="10 11">
    <name type="scientific">Tuber aestivum</name>
    <name type="common">summer truffle</name>
    <dbReference type="NCBI Taxonomy" id="59557"/>
    <lineage>
        <taxon>Eukaryota</taxon>
        <taxon>Fungi</taxon>
        <taxon>Dikarya</taxon>
        <taxon>Ascomycota</taxon>
        <taxon>Pezizomycotina</taxon>
        <taxon>Pezizomycetes</taxon>
        <taxon>Pezizales</taxon>
        <taxon>Tuberaceae</taxon>
        <taxon>Tuber</taxon>
    </lineage>
</organism>
<dbReference type="InterPro" id="IPR050186">
    <property type="entry name" value="TPT_transporter"/>
</dbReference>
<dbReference type="EMBL" id="LN890990">
    <property type="protein sequence ID" value="CUS12471.1"/>
    <property type="molecule type" value="Genomic_DNA"/>
</dbReference>
<feature type="transmembrane region" description="Helical" evidence="8">
    <location>
        <begin position="112"/>
        <end position="138"/>
    </location>
</feature>
<keyword evidence="6 8" id="KW-1133">Transmembrane helix</keyword>
<comment type="similarity">
    <text evidence="3">Belongs to the TPT transporter family. SLC35D subfamily.</text>
</comment>
<evidence type="ECO:0000313" key="11">
    <source>
        <dbReference type="Proteomes" id="UP001412239"/>
    </source>
</evidence>
<feature type="transmembrane region" description="Helical" evidence="8">
    <location>
        <begin position="89"/>
        <end position="106"/>
    </location>
</feature>
<feature type="transmembrane region" description="Helical" evidence="8">
    <location>
        <begin position="150"/>
        <end position="168"/>
    </location>
</feature>
<evidence type="ECO:0000256" key="8">
    <source>
        <dbReference type="SAM" id="Phobius"/>
    </source>
</evidence>
<proteinExistence type="inferred from homology"/>
<feature type="transmembrane region" description="Helical" evidence="8">
    <location>
        <begin position="237"/>
        <end position="260"/>
    </location>
</feature>
<comment type="subcellular location">
    <subcellularLocation>
        <location evidence="2">Endoplasmic reticulum membrane</location>
        <topology evidence="2">Multi-pass membrane protein</topology>
    </subcellularLocation>
</comment>
<dbReference type="PANTHER" id="PTHR11132">
    <property type="entry name" value="SOLUTE CARRIER FAMILY 35"/>
    <property type="match status" value="1"/>
</dbReference>
<name>A0A292Q0A9_9PEZI</name>
<dbReference type="InterPro" id="IPR021838">
    <property type="entry name" value="DUF3431"/>
</dbReference>
<keyword evidence="5 8" id="KW-0812">Transmembrane</keyword>
<feature type="domain" description="Sugar phosphate transporter" evidence="9">
    <location>
        <begin position="23"/>
        <end position="310"/>
    </location>
</feature>
<evidence type="ECO:0000256" key="7">
    <source>
        <dbReference type="ARBA" id="ARBA00023136"/>
    </source>
</evidence>
<accession>A0A292Q0A9</accession>
<feature type="transmembrane region" description="Helical" evidence="8">
    <location>
        <begin position="294"/>
        <end position="312"/>
    </location>
</feature>
<evidence type="ECO:0000256" key="4">
    <source>
        <dbReference type="ARBA" id="ARBA00011182"/>
    </source>
</evidence>
<evidence type="ECO:0000256" key="5">
    <source>
        <dbReference type="ARBA" id="ARBA00022692"/>
    </source>
</evidence>
<keyword evidence="7 8" id="KW-0472">Membrane</keyword>
<evidence type="ECO:0000256" key="6">
    <source>
        <dbReference type="ARBA" id="ARBA00022989"/>
    </source>
</evidence>
<reference evidence="10" key="1">
    <citation type="submission" date="2015-10" db="EMBL/GenBank/DDBJ databases">
        <authorList>
            <person name="Regsiter A."/>
            <person name="william w."/>
        </authorList>
    </citation>
    <scope>NUCLEOTIDE SEQUENCE</scope>
    <source>
        <strain evidence="10">Montdore</strain>
    </source>
</reference>
<dbReference type="InterPro" id="IPR004853">
    <property type="entry name" value="Sugar_P_trans_dom"/>
</dbReference>
<protein>
    <recommendedName>
        <fullName evidence="9">Sugar phosphate transporter domain-containing protein</fullName>
    </recommendedName>
</protein>
<comment type="subunit">
    <text evidence="4">Homooligomer.</text>
</comment>
<evidence type="ECO:0000256" key="2">
    <source>
        <dbReference type="ARBA" id="ARBA00004477"/>
    </source>
</evidence>
<gene>
    <name evidence="10" type="ORF">GSTUAT00003436001</name>
</gene>
<dbReference type="Pfam" id="PF03151">
    <property type="entry name" value="TPT"/>
    <property type="match status" value="1"/>
</dbReference>
<dbReference type="GO" id="GO:0005789">
    <property type="term" value="C:endoplasmic reticulum membrane"/>
    <property type="evidence" value="ECO:0007669"/>
    <property type="project" value="UniProtKB-SubCell"/>
</dbReference>
<evidence type="ECO:0000313" key="10">
    <source>
        <dbReference type="EMBL" id="CUS12471.1"/>
    </source>
</evidence>
<keyword evidence="11" id="KW-1185">Reference proteome</keyword>
<feature type="transmembrane region" description="Helical" evidence="8">
    <location>
        <begin position="23"/>
        <end position="44"/>
    </location>
</feature>
<evidence type="ECO:0000259" key="9">
    <source>
        <dbReference type="Pfam" id="PF03151"/>
    </source>
</evidence>
<dbReference type="Proteomes" id="UP001412239">
    <property type="component" value="Unassembled WGS sequence"/>
</dbReference>
<sequence>MLPAVGTPTPVAPTKPRGRIHPAFYVVLWISLSSAVIIFNKWILDPKTTNFPIFLTTWHLLFSSITTQILARTSTLLDGRKTVKMTGKVYLRAICPIGLFFSLSLICSNKAYLYLSVSFIQMLKATTPIAVLIASWGLRVGSPDLGILKKVTLIVIGVMIASYGEILFNASGFIFQVFGIGFEAVRLVMVQRLLSSAEFKMDPLVSLYYFAPICAVMNFVLFLVFESGSLGVSELLRVGWLTFLLNALVAFGLNVSVVFLIGKTSSLVLTLCGVLKDILLVCASMIIWGNPVTILQFFGYGIALSGLLYYKLGAEKISEQFAHLRGLGSRLCARSPTNRRLGIGAASLFMVVILGTIYRGQYPARDTVPVGAQTSPSPSRVIPNNSVSRSRLDIVISMFKENTQSVHDQVEEILSLPQLSNLETKVVVYSMDKAADLVSLAKETGADALEHIPNVGRETGAYLSHILRHWENLADHTLFFHPEIEDFGHVKARIEDFFLPSTGMLSLGVGHAECSCSECRDPWAPEHTWTRVPQIFSAVYGEICPSTNILLSYGSRFIVSSKRIKGTDKRIYQHLKEILESDEKHWIHQDKRQPGMEDAPQNPYFGHSLERSWMVIFKCSEMRLVESCPKLDTRRKPGDRDDAPFPSDFLLRWQNEFEGIVGKGYIEFS</sequence>
<feature type="transmembrane region" description="Helical" evidence="8">
    <location>
        <begin position="341"/>
        <end position="358"/>
    </location>
</feature>
<evidence type="ECO:0000256" key="3">
    <source>
        <dbReference type="ARBA" id="ARBA00010425"/>
    </source>
</evidence>
<dbReference type="AlphaFoldDB" id="A0A292Q0A9"/>
<dbReference type="Pfam" id="PF11913">
    <property type="entry name" value="DUF3431"/>
    <property type="match status" value="1"/>
</dbReference>
<feature type="transmembrane region" description="Helical" evidence="8">
    <location>
        <begin position="206"/>
        <end position="225"/>
    </location>
</feature>
<comment type="function">
    <text evidence="1">Involved in the import of GDP-mannose from the cytoplasm into the Golgi lumen.</text>
</comment>
<feature type="transmembrane region" description="Helical" evidence="8">
    <location>
        <begin position="267"/>
        <end position="288"/>
    </location>
</feature>
<evidence type="ECO:0000256" key="1">
    <source>
        <dbReference type="ARBA" id="ARBA00003420"/>
    </source>
</evidence>
<feature type="transmembrane region" description="Helical" evidence="8">
    <location>
        <begin position="56"/>
        <end position="77"/>
    </location>
</feature>